<accession>A0ACB9QMS0</accession>
<sequence length="760" mass="80606">MSHVPFRFVLLRILALLCLAALASSELRESPSFSPVDQRDDKRGALTTYIVHVDPTVAGEQEDDLDKLYESFLPVQLSGTEGRRRVVYSYRHVISGFAARLTRDEALAVSLQEGVVMVQEEMVYSLHTTHSLSFLGLVQGSPIWRDSNLGKGIIIGVLDTGITPGHPSFNDEGVPPPPEKWKGRCDFNSTACNNKLIGARDFLNLSNGSRPAEPPLDGDGHGTHTSSTAGGNFVQGANVLGNANGTAAGVAPLAHVAVYRVCNDSGCFISAILAAMDAAIDDGVDLLSLSLGGGSIPFYLDSIAVAAFRATQRGIFVSCSAANAGPENTTLSNEAPWILTVGASTIDRRIVSDVKLGNSEEYSGESVYQPKDFPSTMIPLVFPGSNGNDSAALCLAGSLSSSDVKGKVVLCERGVIARVDKGKEVKEAGGAAMILMNDEINAYSILADAHVLPASHISYAAGMKIKEYINSSSTPTASVLFKGTVIGNKDAPAITSFSSRGPSFQSPGILKPDITGPGVNILAAWPYPLDNATKTDLTFNMISGTSMSCPHLSGVAALLKSSHPTWSPAAIKSAIMTTAYVLNLDGEAIIDETSLPANIFAFGAGHVDPPKADDPGLIYDLTPEDYIPYLCGLGYSDAQVKLIVRQSVNCSNATAIPESQLNYPSFSILLGSTTQNYSRTVMNVGPPNSSYTYKVDAPEGVDVTIYPSVLSFAESIRTATYTVEFRKSPGKAVTKPFSQGSLTWSYDKYTVRSPIAILFN</sequence>
<name>A0ACB9QMS0_9MYRT</name>
<dbReference type="Proteomes" id="UP001057402">
    <property type="component" value="Chromosome 5"/>
</dbReference>
<dbReference type="EMBL" id="CM042884">
    <property type="protein sequence ID" value="KAI4367929.1"/>
    <property type="molecule type" value="Genomic_DNA"/>
</dbReference>
<proteinExistence type="predicted"/>
<organism evidence="1 2">
    <name type="scientific">Melastoma candidum</name>
    <dbReference type="NCBI Taxonomy" id="119954"/>
    <lineage>
        <taxon>Eukaryota</taxon>
        <taxon>Viridiplantae</taxon>
        <taxon>Streptophyta</taxon>
        <taxon>Embryophyta</taxon>
        <taxon>Tracheophyta</taxon>
        <taxon>Spermatophyta</taxon>
        <taxon>Magnoliopsida</taxon>
        <taxon>eudicotyledons</taxon>
        <taxon>Gunneridae</taxon>
        <taxon>Pentapetalae</taxon>
        <taxon>rosids</taxon>
        <taxon>malvids</taxon>
        <taxon>Myrtales</taxon>
        <taxon>Melastomataceae</taxon>
        <taxon>Melastomatoideae</taxon>
        <taxon>Melastomateae</taxon>
        <taxon>Melastoma</taxon>
    </lineage>
</organism>
<protein>
    <submittedName>
        <fullName evidence="1">Uncharacterized protein</fullName>
    </submittedName>
</protein>
<comment type="caution">
    <text evidence="1">The sequence shown here is derived from an EMBL/GenBank/DDBJ whole genome shotgun (WGS) entry which is preliminary data.</text>
</comment>
<evidence type="ECO:0000313" key="1">
    <source>
        <dbReference type="EMBL" id="KAI4367929.1"/>
    </source>
</evidence>
<gene>
    <name evidence="1" type="ORF">MLD38_016552</name>
</gene>
<evidence type="ECO:0000313" key="2">
    <source>
        <dbReference type="Proteomes" id="UP001057402"/>
    </source>
</evidence>
<keyword evidence="2" id="KW-1185">Reference proteome</keyword>
<reference evidence="2" key="1">
    <citation type="journal article" date="2023" name="Front. Plant Sci.">
        <title>Chromosomal-level genome assembly of Melastoma candidum provides insights into trichome evolution.</title>
        <authorList>
            <person name="Zhong Y."/>
            <person name="Wu W."/>
            <person name="Sun C."/>
            <person name="Zou P."/>
            <person name="Liu Y."/>
            <person name="Dai S."/>
            <person name="Zhou R."/>
        </authorList>
    </citation>
    <scope>NUCLEOTIDE SEQUENCE [LARGE SCALE GENOMIC DNA]</scope>
</reference>